<evidence type="ECO:0000313" key="1">
    <source>
        <dbReference type="EMBL" id="CAG8488728.1"/>
    </source>
</evidence>
<evidence type="ECO:0000313" key="2">
    <source>
        <dbReference type="Proteomes" id="UP000789901"/>
    </source>
</evidence>
<accession>A0ABM8VZW0</accession>
<comment type="caution">
    <text evidence="1">The sequence shown here is derived from an EMBL/GenBank/DDBJ whole genome shotgun (WGS) entry which is preliminary data.</text>
</comment>
<keyword evidence="2" id="KW-1185">Reference proteome</keyword>
<dbReference type="Proteomes" id="UP000789901">
    <property type="component" value="Unassembled WGS sequence"/>
</dbReference>
<dbReference type="EMBL" id="CAJVQB010000432">
    <property type="protein sequence ID" value="CAG8488728.1"/>
    <property type="molecule type" value="Genomic_DNA"/>
</dbReference>
<proteinExistence type="predicted"/>
<gene>
    <name evidence="1" type="ORF">GMARGA_LOCUS1614</name>
</gene>
<reference evidence="1 2" key="1">
    <citation type="submission" date="2021-06" db="EMBL/GenBank/DDBJ databases">
        <authorList>
            <person name="Kallberg Y."/>
            <person name="Tangrot J."/>
            <person name="Rosling A."/>
        </authorList>
    </citation>
    <scope>NUCLEOTIDE SEQUENCE [LARGE SCALE GENOMIC DNA]</scope>
    <source>
        <strain evidence="1 2">120-4 pot B 10/14</strain>
    </source>
</reference>
<sequence length="298" mass="34814">MVCFHINEIIKKIDFMASRIGDYDSTIYRKLNSIVNEKDIGVKHVVTSKGFIKNEEEAQATYSAYDFHYIPDTVVNENLEEMRVLIEECNCQKKSEKRDEQKKKEREFSVIYWQLGSELAVEGMFDLSMKANTEMSKFSGPLDKKKFKDEKDRGEKKKAKQIEFLTKLVNGYLNRVKGDRAPDGKEDEKELGELKKLSSEELQEDNYHNYENQALIEYIRGCCKKKTARFKNENCDYEGLETAEEKIELLEALLANQKIFQEVGKQECNDDEKDLIKIVFNKIYKERTAEIDDSIVKL</sequence>
<organism evidence="1 2">
    <name type="scientific">Gigaspora margarita</name>
    <dbReference type="NCBI Taxonomy" id="4874"/>
    <lineage>
        <taxon>Eukaryota</taxon>
        <taxon>Fungi</taxon>
        <taxon>Fungi incertae sedis</taxon>
        <taxon>Mucoromycota</taxon>
        <taxon>Glomeromycotina</taxon>
        <taxon>Glomeromycetes</taxon>
        <taxon>Diversisporales</taxon>
        <taxon>Gigasporaceae</taxon>
        <taxon>Gigaspora</taxon>
    </lineage>
</organism>
<name>A0ABM8VZW0_GIGMA</name>
<protein>
    <submittedName>
        <fullName evidence="1">13779_t:CDS:1</fullName>
    </submittedName>
</protein>
<feature type="non-terminal residue" evidence="1">
    <location>
        <position position="298"/>
    </location>
</feature>